<comment type="caution">
    <text evidence="3">The sequence shown here is derived from an EMBL/GenBank/DDBJ whole genome shotgun (WGS) entry which is preliminary data.</text>
</comment>
<dbReference type="NCBIfam" id="TIGR02605">
    <property type="entry name" value="CxxC_CxxC_SSSS"/>
    <property type="match status" value="1"/>
</dbReference>
<sequence length="94" mass="10120">MPIYEYRCRECGDFEVLLAMGAATRESDCPGCGSAARRLMSAPGLSRAGTPAARLIERTERTAAEPDVVAAPPPGSRRATRTTGNPLHRRLPRP</sequence>
<dbReference type="SMART" id="SM00834">
    <property type="entry name" value="CxxC_CXXC_SSSS"/>
    <property type="match status" value="1"/>
</dbReference>
<dbReference type="Proteomes" id="UP000030466">
    <property type="component" value="Unassembled WGS sequence"/>
</dbReference>
<keyword evidence="4" id="KW-1185">Reference proteome</keyword>
<feature type="domain" description="Putative regulatory protein FmdB zinc ribbon" evidence="2">
    <location>
        <begin position="1"/>
        <end position="41"/>
    </location>
</feature>
<accession>A0A0A6VVM6</accession>
<evidence type="ECO:0000256" key="1">
    <source>
        <dbReference type="SAM" id="MobiDB-lite"/>
    </source>
</evidence>
<name>A0A0A6VVM6_KOCRO</name>
<dbReference type="AlphaFoldDB" id="A0A0A6VVM6"/>
<evidence type="ECO:0000313" key="4">
    <source>
        <dbReference type="Proteomes" id="UP000030466"/>
    </source>
</evidence>
<evidence type="ECO:0000259" key="2">
    <source>
        <dbReference type="SMART" id="SM00834"/>
    </source>
</evidence>
<dbReference type="Pfam" id="PF09723">
    <property type="entry name" value="Zn_ribbon_8"/>
    <property type="match status" value="1"/>
</dbReference>
<feature type="region of interest" description="Disordered" evidence="1">
    <location>
        <begin position="59"/>
        <end position="94"/>
    </location>
</feature>
<organism evidence="3 4">
    <name type="scientific">Kocuria rosea subsp. polaris</name>
    <dbReference type="NCBI Taxonomy" id="136273"/>
    <lineage>
        <taxon>Bacteria</taxon>
        <taxon>Bacillati</taxon>
        <taxon>Actinomycetota</taxon>
        <taxon>Actinomycetes</taxon>
        <taxon>Micrococcales</taxon>
        <taxon>Micrococcaceae</taxon>
        <taxon>Kocuria</taxon>
    </lineage>
</organism>
<gene>
    <name evidence="3" type="ORF">GY22_00655</name>
</gene>
<dbReference type="RefSeq" id="WP_035923339.1">
    <property type="nucleotide sequence ID" value="NZ_JSUH01000001.1"/>
</dbReference>
<proteinExistence type="predicted"/>
<dbReference type="EMBL" id="JSUH01000001">
    <property type="protein sequence ID" value="KHD98910.1"/>
    <property type="molecule type" value="Genomic_DNA"/>
</dbReference>
<evidence type="ECO:0000313" key="3">
    <source>
        <dbReference type="EMBL" id="KHD98910.1"/>
    </source>
</evidence>
<reference evidence="3 4" key="1">
    <citation type="journal article" date="2003" name="Int. J. Syst. Evol. Microbiol.">
        <title>Kocuria polaris sp. nov., an orange-pigmented psychrophilic bacterium isolated from an Antarctic cyanobacterial mat sample.</title>
        <authorList>
            <person name="Reddy G.S."/>
            <person name="Prakash J.S."/>
            <person name="Prabahar V."/>
            <person name="Matsumoto G.I."/>
            <person name="Stackebrandt E."/>
            <person name="Shivaji S."/>
        </authorList>
    </citation>
    <scope>NUCLEOTIDE SEQUENCE [LARGE SCALE GENOMIC DNA]</scope>
    <source>
        <strain evidence="3 4">CMS 76or</strain>
    </source>
</reference>
<dbReference type="OrthoDB" id="9792898at2"/>
<dbReference type="InterPro" id="IPR013429">
    <property type="entry name" value="Regulatory_FmdB_Zinc_ribbon"/>
</dbReference>
<protein>
    <submittedName>
        <fullName evidence="3">Regulatory protein</fullName>
    </submittedName>
</protein>